<accession>A0A1S7DU40</accession>
<gene>
    <name evidence="1" type="ORF">AB406_1686</name>
</gene>
<dbReference type="AlphaFoldDB" id="A0A1S7DU40"/>
<proteinExistence type="predicted"/>
<evidence type="ECO:0000313" key="2">
    <source>
        <dbReference type="Proteomes" id="UP000189883"/>
    </source>
</evidence>
<name>A0A1S7DU40_RIEAN</name>
<organism evidence="1 2">
    <name type="scientific">Riemerella anatipestifer</name>
    <name type="common">Moraxella anatipestifer</name>
    <dbReference type="NCBI Taxonomy" id="34085"/>
    <lineage>
        <taxon>Bacteria</taxon>
        <taxon>Pseudomonadati</taxon>
        <taxon>Bacteroidota</taxon>
        <taxon>Flavobacteriia</taxon>
        <taxon>Flavobacteriales</taxon>
        <taxon>Weeksellaceae</taxon>
        <taxon>Riemerella</taxon>
    </lineage>
</organism>
<dbReference type="RefSeq" id="WP_079207779.1">
    <property type="nucleotide sequence ID" value="NZ_CP011859.1"/>
</dbReference>
<sequence>MAYKLYYIEDSNSESRKSDLESLGFEVTQYDPEKDINKVISNIDKYKPDAIIMDYRFNEAKDNVCYDAPTIATTLRNKHRDSFKEIPIILISKEDKITDFYRDFLNQDLFDYSVSKEIFIKDKEKFRLKIESYINSYKKIKGDKFNILKILGLDNRDSTLVHSLISKKLDIKKGQIYEYSRFIDDNLIHAIGPLIGEDVLAARLGIDKEKSKDWANLLDMFQSFKYKGILSDVNKRWWAEKLEDWWSFNFEINNLRRLSAKERVKLLNDKFSFRLTTATKIDFSESDKFWAICKGFSTPLDPFDGIQIIKKDYKPWQEKEYYSPKYALENIDTINKFIDDLDIKYLRNLSKNS</sequence>
<dbReference type="EMBL" id="CP011859">
    <property type="protein sequence ID" value="AQY22630.1"/>
    <property type="molecule type" value="Genomic_DNA"/>
</dbReference>
<protein>
    <submittedName>
        <fullName evidence="1">Uncharacterized protein</fullName>
    </submittedName>
</protein>
<evidence type="ECO:0000313" key="1">
    <source>
        <dbReference type="EMBL" id="AQY22630.1"/>
    </source>
</evidence>
<reference evidence="1 2" key="1">
    <citation type="submission" date="2015-06" db="EMBL/GenBank/DDBJ databases">
        <title>R. anatipestifer strain HXb2 is the most virulent strain so far, and the genome sequence would help us uncover the pathogenesis.</title>
        <authorList>
            <person name="Hu Q."/>
            <person name="Qi J."/>
            <person name="Bo H."/>
            <person name="Liu G."/>
            <person name="Tao M."/>
            <person name="Ding Y."/>
            <person name="Xue Y."/>
        </authorList>
    </citation>
    <scope>NUCLEOTIDE SEQUENCE [LARGE SCALE GENOMIC DNA]</scope>
    <source>
        <strain evidence="1 2">HXb2</strain>
    </source>
</reference>
<dbReference type="Proteomes" id="UP000189883">
    <property type="component" value="Chromosome"/>
</dbReference>